<feature type="domain" description="Glycosyltransferase RgtA/B/C/D-like" evidence="9">
    <location>
        <begin position="56"/>
        <end position="214"/>
    </location>
</feature>
<dbReference type="Pfam" id="PF13231">
    <property type="entry name" value="PMT_2"/>
    <property type="match status" value="1"/>
</dbReference>
<keyword evidence="5 8" id="KW-0812">Transmembrane</keyword>
<evidence type="ECO:0000313" key="10">
    <source>
        <dbReference type="EMBL" id="MXV53287.1"/>
    </source>
</evidence>
<dbReference type="RefSeq" id="WP_160846465.1">
    <property type="nucleotide sequence ID" value="NZ_WVHT01000017.1"/>
</dbReference>
<dbReference type="PANTHER" id="PTHR33908:SF11">
    <property type="entry name" value="MEMBRANE PROTEIN"/>
    <property type="match status" value="1"/>
</dbReference>
<feature type="transmembrane region" description="Helical" evidence="8">
    <location>
        <begin position="273"/>
        <end position="290"/>
    </location>
</feature>
<keyword evidence="4 10" id="KW-0808">Transferase</keyword>
<evidence type="ECO:0000256" key="8">
    <source>
        <dbReference type="SAM" id="Phobius"/>
    </source>
</evidence>
<feature type="transmembrane region" description="Helical" evidence="8">
    <location>
        <begin position="12"/>
        <end position="34"/>
    </location>
</feature>
<dbReference type="GO" id="GO:0016763">
    <property type="term" value="F:pentosyltransferase activity"/>
    <property type="evidence" value="ECO:0007669"/>
    <property type="project" value="TreeGrafter"/>
</dbReference>
<feature type="transmembrane region" description="Helical" evidence="8">
    <location>
        <begin position="243"/>
        <end position="266"/>
    </location>
</feature>
<name>A0A7K1YFA1_9SPHI</name>
<keyword evidence="11" id="KW-1185">Reference proteome</keyword>
<evidence type="ECO:0000256" key="6">
    <source>
        <dbReference type="ARBA" id="ARBA00022989"/>
    </source>
</evidence>
<keyword evidence="2" id="KW-1003">Cell membrane</keyword>
<evidence type="ECO:0000256" key="7">
    <source>
        <dbReference type="ARBA" id="ARBA00023136"/>
    </source>
</evidence>
<evidence type="ECO:0000256" key="1">
    <source>
        <dbReference type="ARBA" id="ARBA00004651"/>
    </source>
</evidence>
<feature type="transmembrane region" description="Helical" evidence="8">
    <location>
        <begin position="325"/>
        <end position="346"/>
    </location>
</feature>
<evidence type="ECO:0000313" key="11">
    <source>
        <dbReference type="Proteomes" id="UP000466586"/>
    </source>
</evidence>
<reference evidence="10 11" key="1">
    <citation type="submission" date="2019-11" db="EMBL/GenBank/DDBJ databases">
        <title>Pedobacter sp. HMF7647 Genome sequencing and assembly.</title>
        <authorList>
            <person name="Kang H."/>
            <person name="Kim H."/>
            <person name="Joh K."/>
        </authorList>
    </citation>
    <scope>NUCLEOTIDE SEQUENCE [LARGE SCALE GENOMIC DNA]</scope>
    <source>
        <strain evidence="10 11">HMF7647</strain>
    </source>
</reference>
<gene>
    <name evidence="10" type="ORF">GS399_20170</name>
</gene>
<dbReference type="PANTHER" id="PTHR33908">
    <property type="entry name" value="MANNOSYLTRANSFERASE YKCB-RELATED"/>
    <property type="match status" value="1"/>
</dbReference>
<organism evidence="10 11">
    <name type="scientific">Hufsiella arboris</name>
    <dbReference type="NCBI Taxonomy" id="2695275"/>
    <lineage>
        <taxon>Bacteria</taxon>
        <taxon>Pseudomonadati</taxon>
        <taxon>Bacteroidota</taxon>
        <taxon>Sphingobacteriia</taxon>
        <taxon>Sphingobacteriales</taxon>
        <taxon>Sphingobacteriaceae</taxon>
        <taxon>Hufsiella</taxon>
    </lineage>
</organism>
<comment type="subcellular location">
    <subcellularLocation>
        <location evidence="1">Cell membrane</location>
        <topology evidence="1">Multi-pass membrane protein</topology>
    </subcellularLocation>
</comment>
<feature type="transmembrane region" description="Helical" evidence="8">
    <location>
        <begin position="155"/>
        <end position="185"/>
    </location>
</feature>
<dbReference type="Proteomes" id="UP000466586">
    <property type="component" value="Unassembled WGS sequence"/>
</dbReference>
<accession>A0A7K1YFA1</accession>
<evidence type="ECO:0000256" key="4">
    <source>
        <dbReference type="ARBA" id="ARBA00022679"/>
    </source>
</evidence>
<comment type="caution">
    <text evidence="10">The sequence shown here is derived from an EMBL/GenBank/DDBJ whole genome shotgun (WGS) entry which is preliminary data.</text>
</comment>
<dbReference type="InterPro" id="IPR038731">
    <property type="entry name" value="RgtA/B/C-like"/>
</dbReference>
<protein>
    <submittedName>
        <fullName evidence="10">Phospholipid carrier-dependent glycosyltransferase</fullName>
    </submittedName>
</protein>
<keyword evidence="3" id="KW-0328">Glycosyltransferase</keyword>
<dbReference type="AlphaFoldDB" id="A0A7K1YFA1"/>
<keyword evidence="7 8" id="KW-0472">Membrane</keyword>
<feature type="transmembrane region" description="Helical" evidence="8">
    <location>
        <begin position="296"/>
        <end position="313"/>
    </location>
</feature>
<evidence type="ECO:0000259" key="9">
    <source>
        <dbReference type="Pfam" id="PF13231"/>
    </source>
</evidence>
<feature type="transmembrane region" description="Helical" evidence="8">
    <location>
        <begin position="104"/>
        <end position="126"/>
    </location>
</feature>
<dbReference type="GO" id="GO:0009103">
    <property type="term" value="P:lipopolysaccharide biosynthetic process"/>
    <property type="evidence" value="ECO:0007669"/>
    <property type="project" value="UniProtKB-ARBA"/>
</dbReference>
<evidence type="ECO:0000256" key="3">
    <source>
        <dbReference type="ARBA" id="ARBA00022676"/>
    </source>
</evidence>
<dbReference type="EMBL" id="WVHT01000017">
    <property type="protein sequence ID" value="MXV53287.1"/>
    <property type="molecule type" value="Genomic_DNA"/>
</dbReference>
<keyword evidence="6 8" id="KW-1133">Transmembrane helix</keyword>
<dbReference type="GO" id="GO:0005886">
    <property type="term" value="C:plasma membrane"/>
    <property type="evidence" value="ECO:0007669"/>
    <property type="project" value="UniProtKB-SubCell"/>
</dbReference>
<evidence type="ECO:0000256" key="5">
    <source>
        <dbReference type="ARBA" id="ARBA00022692"/>
    </source>
</evidence>
<sequence length="511" mass="57797">MSLFRRNTKEANLIIFFTLLKLSLHLLANANYGFHRDEFLYIVLGEHLDWGYKEVSPFIALVAKTSSILFGESVFGYRFIPALFSAGIVFLVGLTTFTMGGKRFAITVACLGAIVSPAFLASGYLFQPVVFDQFFWVLSAYLLVRYIQIKKTSTLYWLGLALGLGVLTKYTMALYAAGLLLGLLISGQRRLLLNKHFIATAIIAILLIAPNFLWQITNDFPELKHLQELKETQLNYVKPLDFILQQCIIHATGILVWLPGLFYLFISRVRGKFMLLSIAYLVTMTMLVILHGKIYYGFGAYPVLFAAGGLAWQRVLNRVPKTFKYAITCIALLPALVFLPIAIPILPFNTALGFFAYFKEKGLDFPLKWEDQKIHATTQDYADMLGWDEIAQHVNKAYQSLDDEERKQTTLFAQNYGQAGAISQLGKQYHLPPVVCLNSSFSIWAPDSIQTQHIIYVHEGVDNLNDVYKSAIKIGEVVNPYAREKGTTIYLLSGPTIDINQRYRTELKEVR</sequence>
<feature type="transmembrane region" description="Helical" evidence="8">
    <location>
        <begin position="197"/>
        <end position="216"/>
    </location>
</feature>
<proteinExistence type="predicted"/>
<dbReference type="InterPro" id="IPR050297">
    <property type="entry name" value="LipidA_mod_glycosyltrf_83"/>
</dbReference>
<feature type="transmembrane region" description="Helical" evidence="8">
    <location>
        <begin position="75"/>
        <end position="97"/>
    </location>
</feature>
<evidence type="ECO:0000256" key="2">
    <source>
        <dbReference type="ARBA" id="ARBA00022475"/>
    </source>
</evidence>